<keyword evidence="3" id="KW-1185">Reference proteome</keyword>
<dbReference type="Proteomes" id="UP001054902">
    <property type="component" value="Unassembled WGS sequence"/>
</dbReference>
<dbReference type="InterPro" id="IPR017359">
    <property type="entry name" value="Phi-like"/>
</dbReference>
<reference evidence="2 3" key="1">
    <citation type="journal article" date="2021" name="Sci. Rep.">
        <title>The genome of the diatom Chaetoceros tenuissimus carries an ancient integrated fragment of an extant virus.</title>
        <authorList>
            <person name="Hongo Y."/>
            <person name="Kimura K."/>
            <person name="Takaki Y."/>
            <person name="Yoshida Y."/>
            <person name="Baba S."/>
            <person name="Kobayashi G."/>
            <person name="Nagasaki K."/>
            <person name="Hano T."/>
            <person name="Tomaru Y."/>
        </authorList>
    </citation>
    <scope>NUCLEOTIDE SEQUENCE [LARGE SCALE GENOMIC DNA]</scope>
    <source>
        <strain evidence="2 3">NIES-3715</strain>
    </source>
</reference>
<dbReference type="CDD" id="cd24163">
    <property type="entry name" value="RWDD2_C"/>
    <property type="match status" value="1"/>
</dbReference>
<sequence length="472" mass="53543">MSSDEIEEIAERQQAELDFIDAAYSSDEAWIQTSNYNDTTIHVVHRRLNLPLGNYDDNNGESSDSLEIDLIASMPPRYPMDESAPLIIDASIANHRKRNGSVLDSSSARKLGLDALPKLVEILRAEATDNAGQESLLVIFARAEEWIETDWKDILEETITCSSKAIKGGEKKTASNMDPTKPMVLARKLIYSHHIIAKSKRKAIADLSRDFQLGGYAKIGWPGIIIIEGEESNCDKFYDTIRPMKWQHLVLRGEERVPIENHDINALNAKRCFPIKMVELAEDQMSHLAEICREANIEALFKTSMRMYEKKEDDKLTGTDEVDTEAQYGVMVHVDHMNDRKGYEKWIQKACKSTGCKELIVRCRKHQSSHNTRMAIVVCIFGEEDSVKQVLKRWRISRVDVDSKGVPCLERMMKVIVEGNIVEESDMHEVLDEASAKINQNGVISSNDFNEFCFSIGAATWRDAQQKFLNLT</sequence>
<proteinExistence type="predicted"/>
<dbReference type="Gene3D" id="3.10.110.10">
    <property type="entry name" value="Ubiquitin Conjugating Enzyme"/>
    <property type="match status" value="1"/>
</dbReference>
<evidence type="ECO:0000313" key="2">
    <source>
        <dbReference type="EMBL" id="GFH57426.1"/>
    </source>
</evidence>
<dbReference type="PANTHER" id="PTHR15955">
    <property type="entry name" value="RWD DOMAIN CONTAINING PROTEIN 2"/>
    <property type="match status" value="1"/>
</dbReference>
<protein>
    <recommendedName>
        <fullName evidence="1">RWD domain-containing protein</fullName>
    </recommendedName>
</protein>
<name>A0AAD3D668_9STRA</name>
<comment type="caution">
    <text evidence="2">The sequence shown here is derived from an EMBL/GenBank/DDBJ whole genome shotgun (WGS) entry which is preliminary data.</text>
</comment>
<gene>
    <name evidence="2" type="ORF">CTEN210_13902</name>
</gene>
<evidence type="ECO:0000259" key="1">
    <source>
        <dbReference type="PROSITE" id="PS50908"/>
    </source>
</evidence>
<dbReference type="InterPro" id="IPR010541">
    <property type="entry name" value="Prp3_C"/>
</dbReference>
<accession>A0AAD3D668</accession>
<dbReference type="InterPro" id="IPR006575">
    <property type="entry name" value="RWD_dom"/>
</dbReference>
<dbReference type="Pfam" id="PF06544">
    <property type="entry name" value="Prp3_C"/>
    <property type="match status" value="1"/>
</dbReference>
<dbReference type="Pfam" id="PF05773">
    <property type="entry name" value="RWD"/>
    <property type="match status" value="1"/>
</dbReference>
<evidence type="ECO:0000313" key="3">
    <source>
        <dbReference type="Proteomes" id="UP001054902"/>
    </source>
</evidence>
<dbReference type="PROSITE" id="PS50908">
    <property type="entry name" value="RWD"/>
    <property type="match status" value="1"/>
</dbReference>
<dbReference type="SUPFAM" id="SSF54495">
    <property type="entry name" value="UBC-like"/>
    <property type="match status" value="1"/>
</dbReference>
<dbReference type="EMBL" id="BLLK01000058">
    <property type="protein sequence ID" value="GFH57426.1"/>
    <property type="molecule type" value="Genomic_DNA"/>
</dbReference>
<dbReference type="AlphaFoldDB" id="A0AAD3D668"/>
<dbReference type="InterPro" id="IPR016135">
    <property type="entry name" value="UBQ-conjugating_enzyme/RWD"/>
</dbReference>
<dbReference type="PANTHER" id="PTHR15955:SF8">
    <property type="entry name" value="RWD DOMAIN-CONTAINING PROTEIN 2B-RELATED"/>
    <property type="match status" value="1"/>
</dbReference>
<dbReference type="InterPro" id="IPR059181">
    <property type="entry name" value="RWDD2A-B_C"/>
</dbReference>
<organism evidence="2 3">
    <name type="scientific">Chaetoceros tenuissimus</name>
    <dbReference type="NCBI Taxonomy" id="426638"/>
    <lineage>
        <taxon>Eukaryota</taxon>
        <taxon>Sar</taxon>
        <taxon>Stramenopiles</taxon>
        <taxon>Ochrophyta</taxon>
        <taxon>Bacillariophyta</taxon>
        <taxon>Coscinodiscophyceae</taxon>
        <taxon>Chaetocerotophycidae</taxon>
        <taxon>Chaetocerotales</taxon>
        <taxon>Chaetocerotaceae</taxon>
        <taxon>Chaetoceros</taxon>
    </lineage>
</organism>
<feature type="domain" description="RWD" evidence="1">
    <location>
        <begin position="15"/>
        <end position="150"/>
    </location>
</feature>